<organism evidence="1 2">
    <name type="scientific">Deinococcus budaensis</name>
    <dbReference type="NCBI Taxonomy" id="1665626"/>
    <lineage>
        <taxon>Bacteria</taxon>
        <taxon>Thermotogati</taxon>
        <taxon>Deinococcota</taxon>
        <taxon>Deinococci</taxon>
        <taxon>Deinococcales</taxon>
        <taxon>Deinococcaceae</taxon>
        <taxon>Deinococcus</taxon>
    </lineage>
</organism>
<sequence>MAKQAEDAGELDDAQEVPGFALVTGSTAAEELQPSNRALDLPAILYRPAADVCGGAAF</sequence>
<keyword evidence="2" id="KW-1185">Reference proteome</keyword>
<evidence type="ECO:0000313" key="2">
    <source>
        <dbReference type="Proteomes" id="UP000525389"/>
    </source>
</evidence>
<accession>A0A7W8LQP5</accession>
<comment type="caution">
    <text evidence="1">The sequence shown here is derived from an EMBL/GenBank/DDBJ whole genome shotgun (WGS) entry which is preliminary data.</text>
</comment>
<name>A0A7W8LQP5_9DEIO</name>
<proteinExistence type="predicted"/>
<protein>
    <submittedName>
        <fullName evidence="1">Uncharacterized protein</fullName>
    </submittedName>
</protein>
<dbReference type="Proteomes" id="UP000525389">
    <property type="component" value="Unassembled WGS sequence"/>
</dbReference>
<dbReference type="EMBL" id="JACHFN010000007">
    <property type="protein sequence ID" value="MBB5234817.1"/>
    <property type="molecule type" value="Genomic_DNA"/>
</dbReference>
<evidence type="ECO:0000313" key="1">
    <source>
        <dbReference type="EMBL" id="MBB5234817.1"/>
    </source>
</evidence>
<reference evidence="1 2" key="1">
    <citation type="submission" date="2020-08" db="EMBL/GenBank/DDBJ databases">
        <title>Genomic Encyclopedia of Type Strains, Phase IV (KMG-IV): sequencing the most valuable type-strain genomes for metagenomic binning, comparative biology and taxonomic classification.</title>
        <authorList>
            <person name="Goeker M."/>
        </authorList>
    </citation>
    <scope>NUCLEOTIDE SEQUENCE [LARGE SCALE GENOMIC DNA]</scope>
    <source>
        <strain evidence="1 2">DSM 101791</strain>
    </source>
</reference>
<gene>
    <name evidence="1" type="ORF">HNQ09_002260</name>
</gene>
<dbReference type="AlphaFoldDB" id="A0A7W8LQP5"/>